<evidence type="ECO:0000313" key="2">
    <source>
        <dbReference type="Proteomes" id="UP001457282"/>
    </source>
</evidence>
<dbReference type="PANTHER" id="PTHR33132:SF143">
    <property type="entry name" value="SERINE-RICH PROTEIN-LIKE PROTEIN"/>
    <property type="match status" value="1"/>
</dbReference>
<dbReference type="EMBL" id="JBEDUW010000006">
    <property type="protein sequence ID" value="KAK9923049.1"/>
    <property type="molecule type" value="Genomic_DNA"/>
</dbReference>
<gene>
    <name evidence="1" type="ORF">M0R45_031484</name>
</gene>
<dbReference type="PANTHER" id="PTHR33132">
    <property type="entry name" value="OSJNBB0118P14.9 PROTEIN"/>
    <property type="match status" value="1"/>
</dbReference>
<dbReference type="AlphaFoldDB" id="A0AAW1WE54"/>
<comment type="caution">
    <text evidence="1">The sequence shown here is derived from an EMBL/GenBank/DDBJ whole genome shotgun (WGS) entry which is preliminary data.</text>
</comment>
<reference evidence="1 2" key="1">
    <citation type="journal article" date="2023" name="G3 (Bethesda)">
        <title>A chromosome-length genome assembly and annotation of blackberry (Rubus argutus, cv. 'Hillquist').</title>
        <authorList>
            <person name="Bruna T."/>
            <person name="Aryal R."/>
            <person name="Dudchenko O."/>
            <person name="Sargent D.J."/>
            <person name="Mead D."/>
            <person name="Buti M."/>
            <person name="Cavallini A."/>
            <person name="Hytonen T."/>
            <person name="Andres J."/>
            <person name="Pham M."/>
            <person name="Weisz D."/>
            <person name="Mascagni F."/>
            <person name="Usai G."/>
            <person name="Natali L."/>
            <person name="Bassil N."/>
            <person name="Fernandez G.E."/>
            <person name="Lomsadze A."/>
            <person name="Armour M."/>
            <person name="Olukolu B."/>
            <person name="Poorten T."/>
            <person name="Britton C."/>
            <person name="Davik J."/>
            <person name="Ashrafi H."/>
            <person name="Aiden E.L."/>
            <person name="Borodovsky M."/>
            <person name="Worthington M."/>
        </authorList>
    </citation>
    <scope>NUCLEOTIDE SEQUENCE [LARGE SCALE GENOMIC DNA]</scope>
    <source>
        <strain evidence="1">PI 553951</strain>
    </source>
</reference>
<accession>A0AAW1WE54</accession>
<dbReference type="Proteomes" id="UP001457282">
    <property type="component" value="Unassembled WGS sequence"/>
</dbReference>
<name>A0AAW1WE54_RUBAR</name>
<evidence type="ECO:0000313" key="1">
    <source>
        <dbReference type="EMBL" id="KAK9923049.1"/>
    </source>
</evidence>
<evidence type="ECO:0008006" key="3">
    <source>
        <dbReference type="Google" id="ProtNLM"/>
    </source>
</evidence>
<organism evidence="1 2">
    <name type="scientific">Rubus argutus</name>
    <name type="common">Southern blackberry</name>
    <dbReference type="NCBI Taxonomy" id="59490"/>
    <lineage>
        <taxon>Eukaryota</taxon>
        <taxon>Viridiplantae</taxon>
        <taxon>Streptophyta</taxon>
        <taxon>Embryophyta</taxon>
        <taxon>Tracheophyta</taxon>
        <taxon>Spermatophyta</taxon>
        <taxon>Magnoliopsida</taxon>
        <taxon>eudicotyledons</taxon>
        <taxon>Gunneridae</taxon>
        <taxon>Pentapetalae</taxon>
        <taxon>rosids</taxon>
        <taxon>fabids</taxon>
        <taxon>Rosales</taxon>
        <taxon>Rosaceae</taxon>
        <taxon>Rosoideae</taxon>
        <taxon>Rosoideae incertae sedis</taxon>
        <taxon>Rubus</taxon>
    </lineage>
</organism>
<proteinExistence type="predicted"/>
<sequence>MTVISSSSSKTRSDLEPPYRSCPLFYPSASGFASSTSFSFSAASSSIFTHHPLYGHSRSTSLSSVRFAVDRPGSPGRLISVKKQLADNGNNHESGTAVASTKKACLCSPSTHPGSFRCALHKNRSRGGASQSTGYHSSMSLNYRRSAMNNSLVRIGGVEGDLVKRALAALIRPSAHNQRRRADFQPKQSRLSIMSKAATVPDFFNF</sequence>
<keyword evidence="2" id="KW-1185">Reference proteome</keyword>
<protein>
    <recommendedName>
        <fullName evidence="3">Serine-rich protein-like protein</fullName>
    </recommendedName>
</protein>